<dbReference type="RefSeq" id="WP_075539831.1">
    <property type="nucleotide sequence ID" value="NZ_CP053844.1"/>
</dbReference>
<dbReference type="SUPFAM" id="SSF56935">
    <property type="entry name" value="Porins"/>
    <property type="match status" value="1"/>
</dbReference>
<keyword evidence="3 8" id="KW-1134">Transmembrane beta strand</keyword>
<keyword evidence="12" id="KW-0675">Receptor</keyword>
<dbReference type="InterPro" id="IPR000531">
    <property type="entry name" value="Beta-barrel_TonB"/>
</dbReference>
<dbReference type="GO" id="GO:0015344">
    <property type="term" value="F:siderophore uptake transmembrane transporter activity"/>
    <property type="evidence" value="ECO:0007669"/>
    <property type="project" value="TreeGrafter"/>
</dbReference>
<keyword evidence="5 9" id="KW-0798">TonB box</keyword>
<feature type="domain" description="TonB-dependent receptor-like beta-barrel" evidence="10">
    <location>
        <begin position="266"/>
        <end position="696"/>
    </location>
</feature>
<accession>A0A128E9Y0</accession>
<sequence length="744" mass="82930">MDKFLKFSLVAALVLPLFGEDLEFDTLKVSGKKISNDEKPYITPGAVSSVDKIGSSTQSIDSLVRSMPGTYTNTDQSQGTVAVNIRGMTGLGRVNTMVDGVTQTFFGTSADNGKFHQTGVGMGTSVFGAAVDQNFLASVDVERGTFSGGHGGLMGSANFRTIGVDDVISDGNNFGFLGRYSYGSNGVGPSYMGSVASKFSTENGGSYGVLFGYSAKKISQNYKVGGGGKIDNLHFEDAYNKENDVSPFNPKELTQRPKGYLFKFEAKPDEKNSATLSYRRYENTLAGRDITNDNYQIDYRFNPDNNLLDLNLLLAYTKSNQKYSKDAIVLTRGDAKKGLSASNNALTFDISNNFLFDFNGDSSLNVKLGANYLQNEYKNRMHIFKTETTAFQPKGEQEIKTLYLDNTLSYDIFDLYVNLNLVNWELKGHKPECNASPTCFPKRAMDISKKDTNLNYSFMLSANIDELFSPFISYSLSTRAPNVQEMFFASDYGDSVNPFLKPEEAKTYQIGFNSFKHGLFTNDDRFGFKLTYYNTSVKDYIYSLSLTGSGANRWMIYANSLDDAKFKGIEAQITYDMGVFYTKASYSRQTSKQPVSETYGNRAFGFGKISELPKDYATIDIGTRLMDEKLTFGSVIKYTGKAKRVHPSDGDDGRVDPNRVLSQKKTQDLPQIPTIFDFYATYKPTSNLTFKVEVQNAFDKNYLDALNAFNSIQPELYDKNDNSIYLFSNSSRGRTFLASFEYKF</sequence>
<dbReference type="Gene3D" id="2.170.130.10">
    <property type="entry name" value="TonB-dependent receptor, plug domain"/>
    <property type="match status" value="1"/>
</dbReference>
<evidence type="ECO:0000259" key="10">
    <source>
        <dbReference type="Pfam" id="PF00593"/>
    </source>
</evidence>
<dbReference type="GO" id="GO:0044718">
    <property type="term" value="P:siderophore transmembrane transport"/>
    <property type="evidence" value="ECO:0007669"/>
    <property type="project" value="TreeGrafter"/>
</dbReference>
<evidence type="ECO:0000256" key="2">
    <source>
        <dbReference type="ARBA" id="ARBA00022448"/>
    </source>
</evidence>
<keyword evidence="13" id="KW-1185">Reference proteome</keyword>
<evidence type="ECO:0000256" key="5">
    <source>
        <dbReference type="ARBA" id="ARBA00023077"/>
    </source>
</evidence>
<dbReference type="Pfam" id="PF07715">
    <property type="entry name" value="Plug"/>
    <property type="match status" value="1"/>
</dbReference>
<dbReference type="PANTHER" id="PTHR30069">
    <property type="entry name" value="TONB-DEPENDENT OUTER MEMBRANE RECEPTOR"/>
    <property type="match status" value="1"/>
</dbReference>
<comment type="subcellular location">
    <subcellularLocation>
        <location evidence="1 8">Cell outer membrane</location>
        <topology evidence="1 8">Multi-pass membrane protein</topology>
    </subcellularLocation>
</comment>
<gene>
    <name evidence="12" type="ORF">ERS672216_00054</name>
</gene>
<dbReference type="InterPro" id="IPR039426">
    <property type="entry name" value="TonB-dep_rcpt-like"/>
</dbReference>
<dbReference type="InterPro" id="IPR012910">
    <property type="entry name" value="Plug_dom"/>
</dbReference>
<evidence type="ECO:0000256" key="4">
    <source>
        <dbReference type="ARBA" id="ARBA00022692"/>
    </source>
</evidence>
<evidence type="ECO:0000256" key="9">
    <source>
        <dbReference type="RuleBase" id="RU003357"/>
    </source>
</evidence>
<keyword evidence="2 8" id="KW-0813">Transport</keyword>
<evidence type="ECO:0000313" key="12">
    <source>
        <dbReference type="EMBL" id="CZE45826.1"/>
    </source>
</evidence>
<dbReference type="InterPro" id="IPR037066">
    <property type="entry name" value="Plug_dom_sf"/>
</dbReference>
<dbReference type="Gene3D" id="2.40.170.20">
    <property type="entry name" value="TonB-dependent receptor, beta-barrel domain"/>
    <property type="match status" value="1"/>
</dbReference>
<dbReference type="AlphaFoldDB" id="A0A128E9Y0"/>
<comment type="similarity">
    <text evidence="8 9">Belongs to the TonB-dependent receptor family.</text>
</comment>
<name>A0A128E9Y0_9BACT</name>
<organism evidence="12 13">
    <name type="scientific">Campylobacter geochelonis</name>
    <dbReference type="NCBI Taxonomy" id="1780362"/>
    <lineage>
        <taxon>Bacteria</taxon>
        <taxon>Pseudomonadati</taxon>
        <taxon>Campylobacterota</taxon>
        <taxon>Epsilonproteobacteria</taxon>
        <taxon>Campylobacterales</taxon>
        <taxon>Campylobacteraceae</taxon>
        <taxon>Campylobacter</taxon>
    </lineage>
</organism>
<dbReference type="EMBL" id="FIZP01000001">
    <property type="protein sequence ID" value="CZE45826.1"/>
    <property type="molecule type" value="Genomic_DNA"/>
</dbReference>
<evidence type="ECO:0000256" key="6">
    <source>
        <dbReference type="ARBA" id="ARBA00023136"/>
    </source>
</evidence>
<evidence type="ECO:0000259" key="11">
    <source>
        <dbReference type="Pfam" id="PF07715"/>
    </source>
</evidence>
<keyword evidence="6 8" id="KW-0472">Membrane</keyword>
<keyword evidence="4 8" id="KW-0812">Transmembrane</keyword>
<dbReference type="PANTHER" id="PTHR30069:SF50">
    <property type="entry name" value="TONB-DEPENDENT RECEPTOR HI_1217-RELATED"/>
    <property type="match status" value="1"/>
</dbReference>
<evidence type="ECO:0000256" key="3">
    <source>
        <dbReference type="ARBA" id="ARBA00022452"/>
    </source>
</evidence>
<evidence type="ECO:0000256" key="7">
    <source>
        <dbReference type="ARBA" id="ARBA00023237"/>
    </source>
</evidence>
<dbReference type="Pfam" id="PF00593">
    <property type="entry name" value="TonB_dep_Rec_b-barrel"/>
    <property type="match status" value="1"/>
</dbReference>
<dbReference type="Proteomes" id="UP000069632">
    <property type="component" value="Unassembled WGS sequence"/>
</dbReference>
<protein>
    <submittedName>
        <fullName evidence="12">Putative outer membrane siderophore receptor</fullName>
    </submittedName>
</protein>
<evidence type="ECO:0000256" key="1">
    <source>
        <dbReference type="ARBA" id="ARBA00004571"/>
    </source>
</evidence>
<reference evidence="12 13" key="1">
    <citation type="submission" date="2016-02" db="EMBL/GenBank/DDBJ databases">
        <authorList>
            <consortium name="Pathogen Informatics"/>
        </authorList>
    </citation>
    <scope>NUCLEOTIDE SEQUENCE [LARGE SCALE GENOMIC DNA]</scope>
    <source>
        <strain evidence="12 13">RC20</strain>
    </source>
</reference>
<dbReference type="InterPro" id="IPR036942">
    <property type="entry name" value="Beta-barrel_TonB_sf"/>
</dbReference>
<proteinExistence type="inferred from homology"/>
<dbReference type="OrthoDB" id="6046653at2"/>
<keyword evidence="7 8" id="KW-0998">Cell outer membrane</keyword>
<evidence type="ECO:0000313" key="13">
    <source>
        <dbReference type="Proteomes" id="UP000069632"/>
    </source>
</evidence>
<evidence type="ECO:0000256" key="8">
    <source>
        <dbReference type="PROSITE-ProRule" id="PRU01360"/>
    </source>
</evidence>
<feature type="domain" description="TonB-dependent receptor plug" evidence="11">
    <location>
        <begin position="46"/>
        <end position="147"/>
    </location>
</feature>
<dbReference type="GO" id="GO:0009279">
    <property type="term" value="C:cell outer membrane"/>
    <property type="evidence" value="ECO:0007669"/>
    <property type="project" value="UniProtKB-SubCell"/>
</dbReference>
<dbReference type="PROSITE" id="PS52016">
    <property type="entry name" value="TONB_DEPENDENT_REC_3"/>
    <property type="match status" value="1"/>
</dbReference>